<dbReference type="GO" id="GO:0048038">
    <property type="term" value="F:quinone binding"/>
    <property type="evidence" value="ECO:0007669"/>
    <property type="project" value="TreeGrafter"/>
</dbReference>
<dbReference type="PRINTS" id="PR00080">
    <property type="entry name" value="SDRFAMILY"/>
</dbReference>
<comment type="similarity">
    <text evidence="1 3">Belongs to the short-chain dehydrogenases/reductases (SDR) family.</text>
</comment>
<dbReference type="Pfam" id="PF00106">
    <property type="entry name" value="adh_short"/>
    <property type="match status" value="1"/>
</dbReference>
<accession>A0A494T989</accession>
<reference evidence="4 5" key="1">
    <citation type="submission" date="2018-09" db="EMBL/GenBank/DDBJ databases">
        <title>Sphingomonas peninsula sp. nov., isolated from fildes peninsula, Antarctic soil.</title>
        <authorList>
            <person name="Yingchao G."/>
        </authorList>
    </citation>
    <scope>NUCLEOTIDE SEQUENCE [LARGE SCALE GENOMIC DNA]</scope>
    <source>
        <strain evidence="4 5">YZ-8</strain>
        <plasmid evidence="4 5">unnamed1</plasmid>
    </source>
</reference>
<evidence type="ECO:0000256" key="2">
    <source>
        <dbReference type="ARBA" id="ARBA00023002"/>
    </source>
</evidence>
<protein>
    <submittedName>
        <fullName evidence="4">SDR family oxidoreductase</fullName>
    </submittedName>
</protein>
<dbReference type="Gene3D" id="3.40.50.720">
    <property type="entry name" value="NAD(P)-binding Rossmann-like Domain"/>
    <property type="match status" value="1"/>
</dbReference>
<dbReference type="InterPro" id="IPR036291">
    <property type="entry name" value="NAD(P)-bd_dom_sf"/>
</dbReference>
<dbReference type="Proteomes" id="UP000276254">
    <property type="component" value="Plasmid unnamed1"/>
</dbReference>
<dbReference type="GO" id="GO:0006633">
    <property type="term" value="P:fatty acid biosynthetic process"/>
    <property type="evidence" value="ECO:0007669"/>
    <property type="project" value="TreeGrafter"/>
</dbReference>
<organism evidence="4 5">
    <name type="scientific">Sphingomonas paeninsulae</name>
    <dbReference type="NCBI Taxonomy" id="2319844"/>
    <lineage>
        <taxon>Bacteria</taxon>
        <taxon>Pseudomonadati</taxon>
        <taxon>Pseudomonadota</taxon>
        <taxon>Alphaproteobacteria</taxon>
        <taxon>Sphingomonadales</taxon>
        <taxon>Sphingomonadaceae</taxon>
        <taxon>Sphingomonas</taxon>
    </lineage>
</organism>
<evidence type="ECO:0000256" key="3">
    <source>
        <dbReference type="RuleBase" id="RU000363"/>
    </source>
</evidence>
<proteinExistence type="inferred from homology"/>
<gene>
    <name evidence="4" type="ORF">D3Y57_05305</name>
</gene>
<dbReference type="KEGG" id="spha:D3Y57_05305"/>
<dbReference type="GO" id="GO:0016616">
    <property type="term" value="F:oxidoreductase activity, acting on the CH-OH group of donors, NAD or NADP as acceptor"/>
    <property type="evidence" value="ECO:0007669"/>
    <property type="project" value="TreeGrafter"/>
</dbReference>
<dbReference type="OrthoDB" id="9796652at2"/>
<dbReference type="CDD" id="cd05233">
    <property type="entry name" value="SDR_c"/>
    <property type="match status" value="1"/>
</dbReference>
<keyword evidence="5" id="KW-1185">Reference proteome</keyword>
<geneLocation type="plasmid" evidence="4">
    <name>unnamed1</name>
</geneLocation>
<dbReference type="PANTHER" id="PTHR42760">
    <property type="entry name" value="SHORT-CHAIN DEHYDROGENASES/REDUCTASES FAMILY MEMBER"/>
    <property type="match status" value="1"/>
</dbReference>
<evidence type="ECO:0000256" key="1">
    <source>
        <dbReference type="ARBA" id="ARBA00006484"/>
    </source>
</evidence>
<dbReference type="PANTHER" id="PTHR42760:SF133">
    <property type="entry name" value="3-OXOACYL-[ACYL-CARRIER-PROTEIN] REDUCTASE"/>
    <property type="match status" value="1"/>
</dbReference>
<dbReference type="InterPro" id="IPR020904">
    <property type="entry name" value="Sc_DH/Rdtase_CS"/>
</dbReference>
<dbReference type="PRINTS" id="PR00081">
    <property type="entry name" value="GDHRDH"/>
</dbReference>
<name>A0A494T989_SPHPE</name>
<sequence length="261" mass="27224">MTGKAATPVFDLSGRVALVTGASSGLGERFAEILAASGAAVVLAARRTDRLEQTCAAIKAKGGRAIAVAMDVADEASTVAAYDAAEAAFGTVDTIIANAGMNSEGSILDLPVEEFDRVMAVNLRGVFLTAREGAKRLIASGSRESGRGRIVITASITAHKVEAGLAAYSGSKAGVLQMGKVMARDWIRQGINVNMICPGYIKTEINGEWFDTEAGAKQIAKFPRRRIMEQGELDTMLLYLASDASGGVTGTSFTIDDGQSL</sequence>
<dbReference type="EMBL" id="CP032828">
    <property type="protein sequence ID" value="AYJ85510.1"/>
    <property type="molecule type" value="Genomic_DNA"/>
</dbReference>
<dbReference type="SUPFAM" id="SSF51735">
    <property type="entry name" value="NAD(P)-binding Rossmann-fold domains"/>
    <property type="match status" value="1"/>
</dbReference>
<evidence type="ECO:0000313" key="5">
    <source>
        <dbReference type="Proteomes" id="UP000276254"/>
    </source>
</evidence>
<dbReference type="InterPro" id="IPR002347">
    <property type="entry name" value="SDR_fam"/>
</dbReference>
<dbReference type="AlphaFoldDB" id="A0A494T989"/>
<dbReference type="FunFam" id="3.40.50.720:FF:000084">
    <property type="entry name" value="Short-chain dehydrogenase reductase"/>
    <property type="match status" value="1"/>
</dbReference>
<evidence type="ECO:0000313" key="4">
    <source>
        <dbReference type="EMBL" id="AYJ85510.1"/>
    </source>
</evidence>
<dbReference type="PROSITE" id="PS00061">
    <property type="entry name" value="ADH_SHORT"/>
    <property type="match status" value="1"/>
</dbReference>
<keyword evidence="2" id="KW-0560">Oxidoreductase</keyword>
<keyword evidence="4" id="KW-0614">Plasmid</keyword>